<dbReference type="InterPro" id="IPR029044">
    <property type="entry name" value="Nucleotide-diphossugar_trans"/>
</dbReference>
<feature type="domain" description="TOD1/MUCI70 glycosyltransferase-like" evidence="1">
    <location>
        <begin position="39"/>
        <end position="204"/>
    </location>
</feature>
<dbReference type="PANTHER" id="PTHR12956">
    <property type="entry name" value="ALKALINE CERAMIDASE-RELATED"/>
    <property type="match status" value="1"/>
</dbReference>
<dbReference type="SUPFAM" id="SSF53448">
    <property type="entry name" value="Nucleotide-diphospho-sugar transferases"/>
    <property type="match status" value="1"/>
</dbReference>
<proteinExistence type="predicted"/>
<dbReference type="InterPro" id="IPR048354">
    <property type="entry name" value="TOD1_MUCI70_glycTrfase_dom"/>
</dbReference>
<organism evidence="2 3">
    <name type="scientific">Autumnicola patrickiae</name>
    <dbReference type="NCBI Taxonomy" id="3075591"/>
    <lineage>
        <taxon>Bacteria</taxon>
        <taxon>Pseudomonadati</taxon>
        <taxon>Bacteroidota</taxon>
        <taxon>Flavobacteriia</taxon>
        <taxon>Flavobacteriales</taxon>
        <taxon>Flavobacteriaceae</taxon>
        <taxon>Autumnicola</taxon>
    </lineage>
</organism>
<name>A0ABU3DXM3_9FLAO</name>
<dbReference type="InterPro" id="IPR006852">
    <property type="entry name" value="TOD1_MUCI70"/>
</dbReference>
<dbReference type="EMBL" id="JAVRHM010000001">
    <property type="protein sequence ID" value="MDT0688476.1"/>
    <property type="molecule type" value="Genomic_DNA"/>
</dbReference>
<dbReference type="RefSeq" id="WP_311680030.1">
    <property type="nucleotide sequence ID" value="NZ_JAVRHM010000001.1"/>
</dbReference>
<accession>A0ABU3DXM3</accession>
<reference evidence="2 3" key="1">
    <citation type="submission" date="2023-09" db="EMBL/GenBank/DDBJ databases">
        <authorList>
            <person name="Rey-Velasco X."/>
        </authorList>
    </citation>
    <scope>NUCLEOTIDE SEQUENCE [LARGE SCALE GENOMIC DNA]</scope>
    <source>
        <strain evidence="2 3">F188</strain>
    </source>
</reference>
<evidence type="ECO:0000313" key="2">
    <source>
        <dbReference type="EMBL" id="MDT0688476.1"/>
    </source>
</evidence>
<dbReference type="Pfam" id="PF04765">
    <property type="entry name" value="TOD1_MUCI70"/>
    <property type="match status" value="1"/>
</dbReference>
<keyword evidence="3" id="KW-1185">Reference proteome</keyword>
<dbReference type="Gene3D" id="3.90.550.10">
    <property type="entry name" value="Spore Coat Polysaccharide Biosynthesis Protein SpsA, Chain A"/>
    <property type="match status" value="1"/>
</dbReference>
<dbReference type="PANTHER" id="PTHR12956:SF17">
    <property type="entry name" value="OS01G0749100 PROTEIN"/>
    <property type="match status" value="1"/>
</dbReference>
<comment type="caution">
    <text evidence="2">The sequence shown here is derived from an EMBL/GenBank/DDBJ whole genome shotgun (WGS) entry which is preliminary data.</text>
</comment>
<evidence type="ECO:0000313" key="3">
    <source>
        <dbReference type="Proteomes" id="UP001261624"/>
    </source>
</evidence>
<protein>
    <submittedName>
        <fullName evidence="2">DUF616 domain-containing protein</fullName>
    </submittedName>
</protein>
<gene>
    <name evidence="2" type="ORF">RM549_01670</name>
</gene>
<dbReference type="Proteomes" id="UP001261624">
    <property type="component" value="Unassembled WGS sequence"/>
</dbReference>
<evidence type="ECO:0000259" key="1">
    <source>
        <dbReference type="Pfam" id="PF04765"/>
    </source>
</evidence>
<sequence length="252" mass="30473">MSSKTVIYTAIFGNYEGLIPQPQYVGVDYVCFTDTPLKCKFWKVIVVERRFEDPTLDARWHKIMAHKHLSKYKQSIYIDGNFLVLQNPVKLLEQKLRDEIVLAFFDHNQCDDARNCAYEEYQAILNLQDKQGYFKDSPERMQRLITFLKEQKYPENNGLISSGVLMRKHNDAELIKLMEDWWYFVENYTKRDQLSFDYVLWKNNFKRYTYLDGDIRRSNGWFYFLAKHRKNYRFKLFKLKLKKFFNGSADKF</sequence>